<gene>
    <name evidence="1" type="ORF">I306_02622</name>
</gene>
<name>A0ABR5BXB5_9TREE</name>
<evidence type="ECO:0000313" key="2">
    <source>
        <dbReference type="Proteomes" id="UP000054272"/>
    </source>
</evidence>
<organism evidence="1 2">
    <name type="scientific">Cryptococcus gattii EJB2</name>
    <dbReference type="NCBI Taxonomy" id="1296103"/>
    <lineage>
        <taxon>Eukaryota</taxon>
        <taxon>Fungi</taxon>
        <taxon>Dikarya</taxon>
        <taxon>Basidiomycota</taxon>
        <taxon>Agaricomycotina</taxon>
        <taxon>Tremellomycetes</taxon>
        <taxon>Tremellales</taxon>
        <taxon>Cryptococcaceae</taxon>
        <taxon>Cryptococcus</taxon>
        <taxon>Cryptococcus gattii species complex</taxon>
    </lineage>
</organism>
<sequence>MSLDQANDHPSHLNHPLVYLLSGRSHPIKPWLHGPLHLRPFTNLDLIIPEKKGEEERGVEAPRCEAVEDSDNAITWSPESR</sequence>
<accession>A0ABR5BXB5</accession>
<dbReference type="EMBL" id="KN848637">
    <property type="protein sequence ID" value="KIR80282.1"/>
    <property type="molecule type" value="Genomic_DNA"/>
</dbReference>
<reference evidence="1 2" key="1">
    <citation type="submission" date="2015-01" db="EMBL/GenBank/DDBJ databases">
        <title>The Genome Sequence of Cryptococcus gattii EJB2.</title>
        <authorList>
            <consortium name="The Broad Institute Genomics Platform"/>
            <person name="Cuomo C."/>
            <person name="Litvintseva A."/>
            <person name="Chen Y."/>
            <person name="Heitman J."/>
            <person name="Sun S."/>
            <person name="Springer D."/>
            <person name="Dromer F."/>
            <person name="Young S."/>
            <person name="Zeng Q."/>
            <person name="Gargeya S."/>
            <person name="Abouelleil A."/>
            <person name="Alvarado L."/>
            <person name="Chapman S.B."/>
            <person name="Gainer-Dewar J."/>
            <person name="Goldberg J."/>
            <person name="Griggs A."/>
            <person name="Gujja S."/>
            <person name="Hansen M."/>
            <person name="Howarth C."/>
            <person name="Imamovic A."/>
            <person name="Larimer J."/>
            <person name="Murphy C."/>
            <person name="Naylor J."/>
            <person name="Pearson M."/>
            <person name="Priest M."/>
            <person name="Roberts A."/>
            <person name="Saif S."/>
            <person name="Shea T."/>
            <person name="Sykes S."/>
            <person name="Wortman J."/>
            <person name="Nusbaum C."/>
            <person name="Birren B."/>
        </authorList>
    </citation>
    <scope>NUCLEOTIDE SEQUENCE [LARGE SCALE GENOMIC DNA]</scope>
    <source>
        <strain evidence="1 2">EJB2</strain>
    </source>
</reference>
<dbReference type="Proteomes" id="UP000054272">
    <property type="component" value="Unassembled WGS sequence"/>
</dbReference>
<protein>
    <submittedName>
        <fullName evidence="1">Uncharacterized protein</fullName>
    </submittedName>
</protein>
<proteinExistence type="predicted"/>
<evidence type="ECO:0000313" key="1">
    <source>
        <dbReference type="EMBL" id="KIR80282.1"/>
    </source>
</evidence>
<keyword evidence="2" id="KW-1185">Reference proteome</keyword>